<evidence type="ECO:0000256" key="1">
    <source>
        <dbReference type="SAM" id="Phobius"/>
    </source>
</evidence>
<dbReference type="EMBL" id="MN740961">
    <property type="protein sequence ID" value="QHU20086.1"/>
    <property type="molecule type" value="Genomic_DNA"/>
</dbReference>
<evidence type="ECO:0000259" key="2">
    <source>
        <dbReference type="Pfam" id="PF00004"/>
    </source>
</evidence>
<dbReference type="InterPro" id="IPR003959">
    <property type="entry name" value="ATPase_AAA_core"/>
</dbReference>
<dbReference type="PANTHER" id="PTHR23070">
    <property type="entry name" value="BCS1 AAA-TYPE ATPASE"/>
    <property type="match status" value="1"/>
</dbReference>
<keyword evidence="1" id="KW-0812">Transmembrane</keyword>
<dbReference type="InterPro" id="IPR050747">
    <property type="entry name" value="Mitochondrial_chaperone_BCS1"/>
</dbReference>
<reference evidence="3" key="1">
    <citation type="journal article" date="2020" name="Nature">
        <title>Giant virus diversity and host interactions through global metagenomics.</title>
        <authorList>
            <person name="Schulz F."/>
            <person name="Roux S."/>
            <person name="Paez-Espino D."/>
            <person name="Jungbluth S."/>
            <person name="Walsh D.A."/>
            <person name="Denef V.J."/>
            <person name="McMahon K.D."/>
            <person name="Konstantinidis K.T."/>
            <person name="Eloe-Fadrosh E.A."/>
            <person name="Kyrpides N.C."/>
            <person name="Woyke T."/>
        </authorList>
    </citation>
    <scope>NUCLEOTIDE SEQUENCE</scope>
    <source>
        <strain evidence="3">GVMAG-S-3300013014-136</strain>
    </source>
</reference>
<feature type="domain" description="ATPase AAA-type core" evidence="2">
    <location>
        <begin position="260"/>
        <end position="409"/>
    </location>
</feature>
<proteinExistence type="predicted"/>
<dbReference type="GO" id="GO:0016887">
    <property type="term" value="F:ATP hydrolysis activity"/>
    <property type="evidence" value="ECO:0007669"/>
    <property type="project" value="InterPro"/>
</dbReference>
<dbReference type="InterPro" id="IPR027417">
    <property type="entry name" value="P-loop_NTPase"/>
</dbReference>
<dbReference type="Gene3D" id="3.40.50.300">
    <property type="entry name" value="P-loop containing nucleotide triphosphate hydrolases"/>
    <property type="match status" value="1"/>
</dbReference>
<evidence type="ECO:0000313" key="3">
    <source>
        <dbReference type="EMBL" id="QHU20086.1"/>
    </source>
</evidence>
<keyword evidence="1" id="KW-0472">Membrane</keyword>
<dbReference type="Pfam" id="PF00004">
    <property type="entry name" value="AAA"/>
    <property type="match status" value="1"/>
</dbReference>
<sequence length="486" mass="56763">MLSPLWSEQIVKYLLLDYRYCTVFTLLFNGVSNMMYLTEKGASLLILGIGILIMIYYFLKKMQFTSGLNFSNKSIVLLTAFNSEKEVVTDRENSFIEHFLYDNQHYFLKKPKWICGNRDVIKTGKNDKYYTICASSVFLQDGTYRVNMHENLSCYITVSTQNGEKKLSTRSFSIQIDKGTEDELFRFMSQIEKKKKKKDEPVIFAYPLGCVITTLDNCIEKEGNKTAFFGYYNPKLDTIINWIDSLNKPSKHGQARQFSILCHGKSGTGKTSIVKRIAEYTNRNIVLVNLFEVKKKQQLINLFYSADGYIPGVSSYFSTIEGTIFFIDEFDKVIKKLKILKETKQKKEESFFLKTNENKNEPEVRKNEKEDNNEMDWDIDDLLEIFCGTYIPDKRMIIAACNDLVSINKDYPYLVRPGRLTPIEFDYGNRDLFFSIVQDYTNISISEKDIPENYRFVQAHLIEFLNYKLDVNKKEILQNLEMFEVK</sequence>
<organism evidence="3">
    <name type="scientific">viral metagenome</name>
    <dbReference type="NCBI Taxonomy" id="1070528"/>
    <lineage>
        <taxon>unclassified sequences</taxon>
        <taxon>metagenomes</taxon>
        <taxon>organismal metagenomes</taxon>
    </lineage>
</organism>
<keyword evidence="1" id="KW-1133">Transmembrane helix</keyword>
<dbReference type="SUPFAM" id="SSF52540">
    <property type="entry name" value="P-loop containing nucleoside triphosphate hydrolases"/>
    <property type="match status" value="1"/>
</dbReference>
<protein>
    <recommendedName>
        <fullName evidence="2">ATPase AAA-type core domain-containing protein</fullName>
    </recommendedName>
</protein>
<accession>A0A6C0KSF9</accession>
<name>A0A6C0KSF9_9ZZZZ</name>
<dbReference type="AlphaFoldDB" id="A0A6C0KSF9"/>
<dbReference type="GO" id="GO:0005524">
    <property type="term" value="F:ATP binding"/>
    <property type="evidence" value="ECO:0007669"/>
    <property type="project" value="InterPro"/>
</dbReference>
<feature type="transmembrane region" description="Helical" evidence="1">
    <location>
        <begin position="41"/>
        <end position="59"/>
    </location>
</feature>